<dbReference type="InterPro" id="IPR000917">
    <property type="entry name" value="Sulfatase_N"/>
</dbReference>
<dbReference type="PROSITE" id="PS00149">
    <property type="entry name" value="SULFATASE_2"/>
    <property type="match status" value="1"/>
</dbReference>
<feature type="non-terminal residue" evidence="7">
    <location>
        <position position="486"/>
    </location>
</feature>
<dbReference type="PANTHER" id="PTHR43108:SF8">
    <property type="entry name" value="SD21168P"/>
    <property type="match status" value="1"/>
</dbReference>
<comment type="PTM">
    <text evidence="5">The conversion to 3-oxoalanine (also known as C-formylglycine, FGly), of a serine or cysteine residue in prokaryotes and of a cysteine residue in eukaryotes, is critical for catalytic activity.</text>
</comment>
<feature type="non-terminal residue" evidence="7">
    <location>
        <position position="1"/>
    </location>
</feature>
<dbReference type="OMA" id="GHNENWL"/>
<gene>
    <name evidence="7" type="ORF">MONBRDRAFT_849</name>
</gene>
<dbReference type="GO" id="GO:0005539">
    <property type="term" value="F:glycosaminoglycan binding"/>
    <property type="evidence" value="ECO:0000318"/>
    <property type="project" value="GO_Central"/>
</dbReference>
<dbReference type="InterPro" id="IPR017850">
    <property type="entry name" value="Alkaline_phosphatase_core_sf"/>
</dbReference>
<dbReference type="Proteomes" id="UP000001357">
    <property type="component" value="Unassembled WGS sequence"/>
</dbReference>
<keyword evidence="2" id="KW-0732">Signal</keyword>
<keyword evidence="8" id="KW-1185">Reference proteome</keyword>
<keyword evidence="3" id="KW-0378">Hydrolase</keyword>
<dbReference type="GeneID" id="5889678"/>
<dbReference type="GO" id="GO:0008449">
    <property type="term" value="F:N-acetylglucosamine-6-sulfatase activity"/>
    <property type="evidence" value="ECO:0000318"/>
    <property type="project" value="GO_Central"/>
</dbReference>
<name>A9UUK2_MONBE</name>
<dbReference type="CDD" id="cd16147">
    <property type="entry name" value="G6S"/>
    <property type="match status" value="1"/>
</dbReference>
<protein>
    <recommendedName>
        <fullName evidence="6">Sulfatase N-terminal domain-containing protein</fullName>
    </recommendedName>
</protein>
<evidence type="ECO:0000313" key="8">
    <source>
        <dbReference type="Proteomes" id="UP000001357"/>
    </source>
</evidence>
<evidence type="ECO:0000256" key="5">
    <source>
        <dbReference type="PIRSR" id="PIRSR036666-50"/>
    </source>
</evidence>
<evidence type="ECO:0000256" key="4">
    <source>
        <dbReference type="ARBA" id="ARBA00023180"/>
    </source>
</evidence>
<dbReference type="SUPFAM" id="SSF53649">
    <property type="entry name" value="Alkaline phosphatase-like"/>
    <property type="match status" value="1"/>
</dbReference>
<dbReference type="InParanoid" id="A9UUK2"/>
<dbReference type="STRING" id="81824.A9UUK2"/>
<dbReference type="AlphaFoldDB" id="A9UUK2"/>
<evidence type="ECO:0000256" key="2">
    <source>
        <dbReference type="ARBA" id="ARBA00022729"/>
    </source>
</evidence>
<dbReference type="RefSeq" id="XP_001744408.1">
    <property type="nucleotide sequence ID" value="XM_001744356.1"/>
</dbReference>
<dbReference type="Pfam" id="PF00884">
    <property type="entry name" value="Sulfatase"/>
    <property type="match status" value="1"/>
</dbReference>
<dbReference type="FunCoup" id="A9UUK2">
    <property type="interactions" value="300"/>
</dbReference>
<reference evidence="7 8" key="1">
    <citation type="journal article" date="2008" name="Nature">
        <title>The genome of the choanoflagellate Monosiga brevicollis and the origin of metazoans.</title>
        <authorList>
            <consortium name="JGI Sequencing"/>
            <person name="King N."/>
            <person name="Westbrook M.J."/>
            <person name="Young S.L."/>
            <person name="Kuo A."/>
            <person name="Abedin M."/>
            <person name="Chapman J."/>
            <person name="Fairclough S."/>
            <person name="Hellsten U."/>
            <person name="Isogai Y."/>
            <person name="Letunic I."/>
            <person name="Marr M."/>
            <person name="Pincus D."/>
            <person name="Putnam N."/>
            <person name="Rokas A."/>
            <person name="Wright K.J."/>
            <person name="Zuzow R."/>
            <person name="Dirks W."/>
            <person name="Good M."/>
            <person name="Goodstein D."/>
            <person name="Lemons D."/>
            <person name="Li W."/>
            <person name="Lyons J.B."/>
            <person name="Morris A."/>
            <person name="Nichols S."/>
            <person name="Richter D.J."/>
            <person name="Salamov A."/>
            <person name="Bork P."/>
            <person name="Lim W.A."/>
            <person name="Manning G."/>
            <person name="Miller W.T."/>
            <person name="McGinnis W."/>
            <person name="Shapiro H."/>
            <person name="Tjian R."/>
            <person name="Grigoriev I.V."/>
            <person name="Rokhsar D."/>
        </authorList>
    </citation>
    <scope>NUCLEOTIDE SEQUENCE [LARGE SCALE GENOMIC DNA]</scope>
    <source>
        <strain evidence="8">MX1 / ATCC 50154</strain>
    </source>
</reference>
<dbReference type="GO" id="GO:0030203">
    <property type="term" value="P:glycosaminoglycan metabolic process"/>
    <property type="evidence" value="ECO:0007669"/>
    <property type="project" value="InterPro"/>
</dbReference>
<keyword evidence="4" id="KW-0325">Glycoprotein</keyword>
<dbReference type="InterPro" id="IPR012251">
    <property type="entry name" value="GlcNAc_6-SO4ase"/>
</dbReference>
<proteinExistence type="inferred from homology"/>
<evidence type="ECO:0000256" key="1">
    <source>
        <dbReference type="ARBA" id="ARBA00008779"/>
    </source>
</evidence>
<dbReference type="EMBL" id="CH991546">
    <property type="protein sequence ID" value="EDQ91111.1"/>
    <property type="molecule type" value="Genomic_DNA"/>
</dbReference>
<dbReference type="KEGG" id="mbr:MONBRDRAFT_849"/>
<dbReference type="PIRSF" id="PIRSF036666">
    <property type="entry name" value="G6S"/>
    <property type="match status" value="1"/>
</dbReference>
<dbReference type="InterPro" id="IPR024607">
    <property type="entry name" value="Sulfatase_CS"/>
</dbReference>
<accession>A9UUK2</accession>
<feature type="domain" description="Sulfatase N-terminal" evidence="6">
    <location>
        <begin position="10"/>
        <end position="355"/>
    </location>
</feature>
<evidence type="ECO:0000313" key="7">
    <source>
        <dbReference type="EMBL" id="EDQ91111.1"/>
    </source>
</evidence>
<dbReference type="eggNOG" id="KOG3731">
    <property type="taxonomic scope" value="Eukaryota"/>
</dbReference>
<sequence>GLSGDAQALNLIFLLTDDQDVVLGGLTPQTKINRLLTQQGALFVNAFVHTPVCCPSRSSFLSGRHIRNGGAINNSVSGNCAGPEWVNVVQHRTFATHLHDAGYYTSYAGKYLNDYALPGSPNCTHETPEACAAIPPGWDRWLGLFGNSKYYNYTVSDDGVPVDHGDDYTNDYFPDLVANRTIGFIYEAARVAPDRPILAVNAWPTPHGPHPPAPWAAGRYAGYQAPRTPSYNASSEYMATKNYFMRQLDMIWPEDAQSIDVNYQQRWETLLSVDNHVESIVQALADTGRLNNTFIIYASDHGFQLGQHRLLGDKRHQYENDIRIPFIVRGPGVPPNSTETRTVLNIDIAPTLTELGTGAVPDDMDGRSFASFFSESPPSSWRQDFMIEYHGEAGPCGYYTCPPAAHPHMHEIDGVNNTYTCVRTLNETENSLYCEFVDAEQYKEYYNIALDYWQLNNTFASLPDSKREALATRLQQFRECTGATCR</sequence>
<feature type="modified residue" description="3-oxoalanine (Cys)" evidence="5">
    <location>
        <position position="53"/>
    </location>
</feature>
<organism evidence="7 8">
    <name type="scientific">Monosiga brevicollis</name>
    <name type="common">Choanoflagellate</name>
    <dbReference type="NCBI Taxonomy" id="81824"/>
    <lineage>
        <taxon>Eukaryota</taxon>
        <taxon>Choanoflagellata</taxon>
        <taxon>Craspedida</taxon>
        <taxon>Salpingoecidae</taxon>
        <taxon>Monosiga</taxon>
    </lineage>
</organism>
<dbReference type="Gene3D" id="3.40.720.10">
    <property type="entry name" value="Alkaline Phosphatase, subunit A"/>
    <property type="match status" value="1"/>
</dbReference>
<dbReference type="PANTHER" id="PTHR43108">
    <property type="entry name" value="N-ACETYLGLUCOSAMINE-6-SULFATASE FAMILY MEMBER"/>
    <property type="match status" value="1"/>
</dbReference>
<evidence type="ECO:0000256" key="3">
    <source>
        <dbReference type="ARBA" id="ARBA00022801"/>
    </source>
</evidence>
<evidence type="ECO:0000259" key="6">
    <source>
        <dbReference type="Pfam" id="PF00884"/>
    </source>
</evidence>
<comment type="similarity">
    <text evidence="1">Belongs to the sulfatase family.</text>
</comment>